<name>A0A174VCT7_FLAPL</name>
<proteinExistence type="predicted"/>
<dbReference type="AlphaFoldDB" id="A0A174VCT7"/>
<evidence type="ECO:0000313" key="2">
    <source>
        <dbReference type="EMBL" id="MSB21115.1"/>
    </source>
</evidence>
<sequence length="195" mass="20484">MSYDKTISADLYDQKWEDGTITITMKRGASVPVIIIKVTGAELTGSYTLSVKADAGAAEWSAAKTGELSGDSVVAYFTKPGAEPFFVDVVSGAWYESAVRYAAEAGLMAGTGDGRFSPEVTTTRGMIVTILHRMETGVSDQGTPSPGSRWPPSFTATPAARAAMCQLGQICPPMRMQRRSAPMPAASSAGPVPLP</sequence>
<dbReference type="EMBL" id="WKPR01000019">
    <property type="protein sequence ID" value="MSB21115.1"/>
    <property type="molecule type" value="Genomic_DNA"/>
</dbReference>
<organism evidence="2 3">
    <name type="scientific">Flavonifractor plautii</name>
    <name type="common">Fusobacterium plautii</name>
    <dbReference type="NCBI Taxonomy" id="292800"/>
    <lineage>
        <taxon>Bacteria</taxon>
        <taxon>Bacillati</taxon>
        <taxon>Bacillota</taxon>
        <taxon>Clostridia</taxon>
        <taxon>Eubacteriales</taxon>
        <taxon>Oscillospiraceae</taxon>
        <taxon>Flavonifractor</taxon>
    </lineage>
</organism>
<comment type="caution">
    <text evidence="2">The sequence shown here is derived from an EMBL/GenBank/DDBJ whole genome shotgun (WGS) entry which is preliminary data.</text>
</comment>
<evidence type="ECO:0000256" key="1">
    <source>
        <dbReference type="ARBA" id="ARBA00022737"/>
    </source>
</evidence>
<keyword evidence="1" id="KW-0677">Repeat</keyword>
<dbReference type="Pfam" id="PF00395">
    <property type="entry name" value="SLH"/>
    <property type="match status" value="1"/>
</dbReference>
<dbReference type="PROSITE" id="PS51272">
    <property type="entry name" value="SLH"/>
    <property type="match status" value="1"/>
</dbReference>
<dbReference type="InterPro" id="IPR001119">
    <property type="entry name" value="SLH_dom"/>
</dbReference>
<evidence type="ECO:0000313" key="3">
    <source>
        <dbReference type="Proteomes" id="UP000434475"/>
    </source>
</evidence>
<accession>A0A174VCT7</accession>
<gene>
    <name evidence="2" type="ORF">GKE97_16530</name>
</gene>
<dbReference type="Proteomes" id="UP000434475">
    <property type="component" value="Unassembled WGS sequence"/>
</dbReference>
<protein>
    <submittedName>
        <fullName evidence="2">S-layer homology domain-containing protein</fullName>
    </submittedName>
</protein>
<reference evidence="2 3" key="1">
    <citation type="journal article" date="2019" name="Nat. Med.">
        <title>A library of human gut bacterial isolates paired with longitudinal multiomics data enables mechanistic microbiome research.</title>
        <authorList>
            <person name="Poyet M."/>
            <person name="Groussin M."/>
            <person name="Gibbons S.M."/>
            <person name="Avila-Pacheco J."/>
            <person name="Jiang X."/>
            <person name="Kearney S.M."/>
            <person name="Perrotta A.R."/>
            <person name="Berdy B."/>
            <person name="Zhao S."/>
            <person name="Lieberman T.D."/>
            <person name="Swanson P.K."/>
            <person name="Smith M."/>
            <person name="Roesemann S."/>
            <person name="Alexander J.E."/>
            <person name="Rich S.A."/>
            <person name="Livny J."/>
            <person name="Vlamakis H."/>
            <person name="Clish C."/>
            <person name="Bullock K."/>
            <person name="Deik A."/>
            <person name="Scott J."/>
            <person name="Pierce K.A."/>
            <person name="Xavier R.J."/>
            <person name="Alm E.J."/>
        </authorList>
    </citation>
    <scope>NUCLEOTIDE SEQUENCE [LARGE SCALE GENOMIC DNA]</scope>
    <source>
        <strain evidence="2 3">BIOML-A2</strain>
    </source>
</reference>